<evidence type="ECO:0000313" key="1">
    <source>
        <dbReference type="EMBL" id="KIK22094.1"/>
    </source>
</evidence>
<dbReference type="AlphaFoldDB" id="A0A0C9Z7V5"/>
<dbReference type="Proteomes" id="UP000054018">
    <property type="component" value="Unassembled WGS sequence"/>
</dbReference>
<sequence>MSLRSNSQDADAAETCIGVRASLWSFRRWIQSTPRCERYVGGSPLLFQSVCLKGGKGELGHHSD</sequence>
<keyword evidence="2" id="KW-1185">Reference proteome</keyword>
<reference evidence="2" key="2">
    <citation type="submission" date="2015-01" db="EMBL/GenBank/DDBJ databases">
        <title>Evolutionary Origins and Diversification of the Mycorrhizal Mutualists.</title>
        <authorList>
            <consortium name="DOE Joint Genome Institute"/>
            <consortium name="Mycorrhizal Genomics Consortium"/>
            <person name="Kohler A."/>
            <person name="Kuo A."/>
            <person name="Nagy L.G."/>
            <person name="Floudas D."/>
            <person name="Copeland A."/>
            <person name="Barry K.W."/>
            <person name="Cichocki N."/>
            <person name="Veneault-Fourrey C."/>
            <person name="LaButti K."/>
            <person name="Lindquist E.A."/>
            <person name="Lipzen A."/>
            <person name="Lundell T."/>
            <person name="Morin E."/>
            <person name="Murat C."/>
            <person name="Riley R."/>
            <person name="Ohm R."/>
            <person name="Sun H."/>
            <person name="Tunlid A."/>
            <person name="Henrissat B."/>
            <person name="Grigoriev I.V."/>
            <person name="Hibbett D.S."/>
            <person name="Martin F."/>
        </authorList>
    </citation>
    <scope>NUCLEOTIDE SEQUENCE [LARGE SCALE GENOMIC DNA]</scope>
    <source>
        <strain evidence="2">441</strain>
    </source>
</reference>
<proteinExistence type="predicted"/>
<evidence type="ECO:0000313" key="2">
    <source>
        <dbReference type="Proteomes" id="UP000054018"/>
    </source>
</evidence>
<dbReference type="HOGENOM" id="CLU_2868559_0_0_1"/>
<organism evidence="1 2">
    <name type="scientific">Pisolithus microcarpus 441</name>
    <dbReference type="NCBI Taxonomy" id="765257"/>
    <lineage>
        <taxon>Eukaryota</taxon>
        <taxon>Fungi</taxon>
        <taxon>Dikarya</taxon>
        <taxon>Basidiomycota</taxon>
        <taxon>Agaricomycotina</taxon>
        <taxon>Agaricomycetes</taxon>
        <taxon>Agaricomycetidae</taxon>
        <taxon>Boletales</taxon>
        <taxon>Sclerodermatineae</taxon>
        <taxon>Pisolithaceae</taxon>
        <taxon>Pisolithus</taxon>
    </lineage>
</organism>
<name>A0A0C9Z7V5_9AGAM</name>
<protein>
    <submittedName>
        <fullName evidence="1">Uncharacterized protein</fullName>
    </submittedName>
</protein>
<dbReference type="EMBL" id="KN833743">
    <property type="protein sequence ID" value="KIK22094.1"/>
    <property type="molecule type" value="Genomic_DNA"/>
</dbReference>
<accession>A0A0C9Z7V5</accession>
<gene>
    <name evidence="1" type="ORF">PISMIDRAFT_512620</name>
</gene>
<reference evidence="1 2" key="1">
    <citation type="submission" date="2014-04" db="EMBL/GenBank/DDBJ databases">
        <authorList>
            <consortium name="DOE Joint Genome Institute"/>
            <person name="Kuo A."/>
            <person name="Kohler A."/>
            <person name="Costa M.D."/>
            <person name="Nagy L.G."/>
            <person name="Floudas D."/>
            <person name="Copeland A."/>
            <person name="Barry K.W."/>
            <person name="Cichocki N."/>
            <person name="Veneault-Fourrey C."/>
            <person name="LaButti K."/>
            <person name="Lindquist E.A."/>
            <person name="Lipzen A."/>
            <person name="Lundell T."/>
            <person name="Morin E."/>
            <person name="Murat C."/>
            <person name="Sun H."/>
            <person name="Tunlid A."/>
            <person name="Henrissat B."/>
            <person name="Grigoriev I.V."/>
            <person name="Hibbett D.S."/>
            <person name="Martin F."/>
            <person name="Nordberg H.P."/>
            <person name="Cantor M.N."/>
            <person name="Hua S.X."/>
        </authorList>
    </citation>
    <scope>NUCLEOTIDE SEQUENCE [LARGE SCALE GENOMIC DNA]</scope>
    <source>
        <strain evidence="1 2">441</strain>
    </source>
</reference>